<keyword evidence="4 9" id="KW-0547">Nucleotide-binding</keyword>
<evidence type="ECO:0000256" key="2">
    <source>
        <dbReference type="ARBA" id="ARBA00022527"/>
    </source>
</evidence>
<dbReference type="PANTHER" id="PTHR43895">
    <property type="entry name" value="CALCIUM/CALMODULIN-DEPENDENT PROTEIN KINASE KINASE-RELATED"/>
    <property type="match status" value="1"/>
</dbReference>
<dbReference type="SUPFAM" id="SSF56112">
    <property type="entry name" value="Protein kinase-like (PK-like)"/>
    <property type="match status" value="1"/>
</dbReference>
<evidence type="ECO:0000313" key="11">
    <source>
        <dbReference type="EMBL" id="KAK4463148.1"/>
    </source>
</evidence>
<dbReference type="InterPro" id="IPR008271">
    <property type="entry name" value="Ser/Thr_kinase_AS"/>
</dbReference>
<evidence type="ECO:0000256" key="1">
    <source>
        <dbReference type="ARBA" id="ARBA00012513"/>
    </source>
</evidence>
<comment type="caution">
    <text evidence="11">The sequence shown here is derived from an EMBL/GenBank/DDBJ whole genome shotgun (WGS) entry which is preliminary data.</text>
</comment>
<evidence type="ECO:0000256" key="7">
    <source>
        <dbReference type="ARBA" id="ARBA00047899"/>
    </source>
</evidence>
<dbReference type="GO" id="GO:0005634">
    <property type="term" value="C:nucleus"/>
    <property type="evidence" value="ECO:0007669"/>
    <property type="project" value="TreeGrafter"/>
</dbReference>
<dbReference type="Gene3D" id="1.10.510.10">
    <property type="entry name" value="Transferase(Phosphotransferase) domain 1"/>
    <property type="match status" value="1"/>
</dbReference>
<comment type="catalytic activity">
    <reaction evidence="8">
        <text>L-seryl-[protein] + ATP = O-phospho-L-seryl-[protein] + ADP + H(+)</text>
        <dbReference type="Rhea" id="RHEA:17989"/>
        <dbReference type="Rhea" id="RHEA-COMP:9863"/>
        <dbReference type="Rhea" id="RHEA-COMP:11604"/>
        <dbReference type="ChEBI" id="CHEBI:15378"/>
        <dbReference type="ChEBI" id="CHEBI:29999"/>
        <dbReference type="ChEBI" id="CHEBI:30616"/>
        <dbReference type="ChEBI" id="CHEBI:83421"/>
        <dbReference type="ChEBI" id="CHEBI:456216"/>
        <dbReference type="EC" id="2.7.11.1"/>
    </reaction>
</comment>
<dbReference type="PANTHER" id="PTHR43895:SF32">
    <property type="entry name" value="SERINE_THREONINE-PROTEIN KINASE CHK1"/>
    <property type="match status" value="1"/>
</dbReference>
<dbReference type="GO" id="GO:0004674">
    <property type="term" value="F:protein serine/threonine kinase activity"/>
    <property type="evidence" value="ECO:0007669"/>
    <property type="project" value="UniProtKB-KW"/>
</dbReference>
<dbReference type="Proteomes" id="UP001321749">
    <property type="component" value="Unassembled WGS sequence"/>
</dbReference>
<evidence type="ECO:0000256" key="4">
    <source>
        <dbReference type="ARBA" id="ARBA00022741"/>
    </source>
</evidence>
<proteinExistence type="predicted"/>
<dbReference type="InterPro" id="IPR017441">
    <property type="entry name" value="Protein_kinase_ATP_BS"/>
</dbReference>
<dbReference type="InterPro" id="IPR000719">
    <property type="entry name" value="Prot_kinase_dom"/>
</dbReference>
<organism evidence="11 12">
    <name type="scientific">Cladorrhinum samala</name>
    <dbReference type="NCBI Taxonomy" id="585594"/>
    <lineage>
        <taxon>Eukaryota</taxon>
        <taxon>Fungi</taxon>
        <taxon>Dikarya</taxon>
        <taxon>Ascomycota</taxon>
        <taxon>Pezizomycotina</taxon>
        <taxon>Sordariomycetes</taxon>
        <taxon>Sordariomycetidae</taxon>
        <taxon>Sordariales</taxon>
        <taxon>Podosporaceae</taxon>
        <taxon>Cladorrhinum</taxon>
    </lineage>
</organism>
<dbReference type="EC" id="2.7.11.1" evidence="1"/>
<name>A0AAV9HS48_9PEZI</name>
<keyword evidence="5 11" id="KW-0418">Kinase</keyword>
<keyword evidence="12" id="KW-1185">Reference proteome</keyword>
<evidence type="ECO:0000313" key="12">
    <source>
        <dbReference type="Proteomes" id="UP001321749"/>
    </source>
</evidence>
<dbReference type="FunFam" id="1.10.510.10:FF:000692">
    <property type="entry name" value="Serine/threonine protein kinase, variant"/>
    <property type="match status" value="1"/>
</dbReference>
<dbReference type="PROSITE" id="PS50011">
    <property type="entry name" value="PROTEIN_KINASE_DOM"/>
    <property type="match status" value="1"/>
</dbReference>
<dbReference type="PROSITE" id="PS00108">
    <property type="entry name" value="PROTEIN_KINASE_ST"/>
    <property type="match status" value="1"/>
</dbReference>
<evidence type="ECO:0000259" key="10">
    <source>
        <dbReference type="PROSITE" id="PS50011"/>
    </source>
</evidence>
<keyword evidence="2" id="KW-0723">Serine/threonine-protein kinase</keyword>
<feature type="binding site" evidence="9">
    <location>
        <position position="145"/>
    </location>
    <ligand>
        <name>ATP</name>
        <dbReference type="ChEBI" id="CHEBI:30616"/>
    </ligand>
</feature>
<dbReference type="GO" id="GO:0035861">
    <property type="term" value="C:site of double-strand break"/>
    <property type="evidence" value="ECO:0007669"/>
    <property type="project" value="TreeGrafter"/>
</dbReference>
<evidence type="ECO:0000256" key="5">
    <source>
        <dbReference type="ARBA" id="ARBA00022777"/>
    </source>
</evidence>
<accession>A0AAV9HS48</accession>
<dbReference type="GO" id="GO:0005524">
    <property type="term" value="F:ATP binding"/>
    <property type="evidence" value="ECO:0007669"/>
    <property type="project" value="UniProtKB-UniRule"/>
</dbReference>
<dbReference type="AlphaFoldDB" id="A0AAV9HS48"/>
<dbReference type="GO" id="GO:0005737">
    <property type="term" value="C:cytoplasm"/>
    <property type="evidence" value="ECO:0007669"/>
    <property type="project" value="TreeGrafter"/>
</dbReference>
<reference evidence="11" key="1">
    <citation type="journal article" date="2023" name="Mol. Phylogenet. Evol.">
        <title>Genome-scale phylogeny and comparative genomics of the fungal order Sordariales.</title>
        <authorList>
            <person name="Hensen N."/>
            <person name="Bonometti L."/>
            <person name="Westerberg I."/>
            <person name="Brannstrom I.O."/>
            <person name="Guillou S."/>
            <person name="Cros-Aarteil S."/>
            <person name="Calhoun S."/>
            <person name="Haridas S."/>
            <person name="Kuo A."/>
            <person name="Mondo S."/>
            <person name="Pangilinan J."/>
            <person name="Riley R."/>
            <person name="LaButti K."/>
            <person name="Andreopoulos B."/>
            <person name="Lipzen A."/>
            <person name="Chen C."/>
            <person name="Yan M."/>
            <person name="Daum C."/>
            <person name="Ng V."/>
            <person name="Clum A."/>
            <person name="Steindorff A."/>
            <person name="Ohm R.A."/>
            <person name="Martin F."/>
            <person name="Silar P."/>
            <person name="Natvig D.O."/>
            <person name="Lalanne C."/>
            <person name="Gautier V."/>
            <person name="Ament-Velasquez S.L."/>
            <person name="Kruys A."/>
            <person name="Hutchinson M.I."/>
            <person name="Powell A.J."/>
            <person name="Barry K."/>
            <person name="Miller A.N."/>
            <person name="Grigoriev I.V."/>
            <person name="Debuchy R."/>
            <person name="Gladieux P."/>
            <person name="Hiltunen Thoren M."/>
            <person name="Johannesson H."/>
        </authorList>
    </citation>
    <scope>NUCLEOTIDE SEQUENCE</scope>
    <source>
        <strain evidence="11">PSN324</strain>
    </source>
</reference>
<comment type="catalytic activity">
    <reaction evidence="7">
        <text>L-threonyl-[protein] + ATP = O-phospho-L-threonyl-[protein] + ADP + H(+)</text>
        <dbReference type="Rhea" id="RHEA:46608"/>
        <dbReference type="Rhea" id="RHEA-COMP:11060"/>
        <dbReference type="Rhea" id="RHEA-COMP:11605"/>
        <dbReference type="ChEBI" id="CHEBI:15378"/>
        <dbReference type="ChEBI" id="CHEBI:30013"/>
        <dbReference type="ChEBI" id="CHEBI:30616"/>
        <dbReference type="ChEBI" id="CHEBI:61977"/>
        <dbReference type="ChEBI" id="CHEBI:456216"/>
        <dbReference type="EC" id="2.7.11.1"/>
    </reaction>
</comment>
<sequence>MVDGSPEEDCGWGVGVVGGKLEAQLESEACIVCILRTFDGSAPRKKIAVGRRKGGGARGRRGHQLHKLRLQSAGCLVSAITALYEATTARAGASQLDPLPNDLPFRIVSKTIGRGAYASIKKAIPLDAPSPVFAVKLIHKGYAIKHGRISAKQIAMEVSLHSHIGQHPNVIEWFATGEDAIWRWIAMEYAEGGDLFDKIEADVGVHEDVAHLYFLQLIGGVSFIHSKGVAHRDLKPENILLSESGNLKIADFGMATMFEYKGARKQSSTMCGSPPYIAPEVLQCARGDKKSSNAKYSPDLVDIWSCGVILFVLLVGNTPWDEPTSGSWEFQEYLRTSGRSTDQLWQRIPADGLSLLRGMMNVEAKKRFSFAQIRQHPWYTRRNPLLTADGKVSDPVELATRMLARLRIDLRAQPTPSQRQYQPEIMDLDSSEPSNSWAAKLPATQPENPITDALFDWERPTLRTAGAFAISSTQPLARNDTASLLSKKASLGFSAREALADEPTMSQFSQSPGIPLSLTQHARKFRDILPSYSLTRFFSHMPATLLVQMLSDALHQLNVPQPPVLPPIQPQAEQGYVAALKVKTADGRQQSLHGEVLVDRFQLPDEQELLEVRFVKLKGDPLEWRRFFKKVALLCKDGIYAGDGETGGGGE</sequence>
<protein>
    <recommendedName>
        <fullName evidence="1">non-specific serine/threonine protein kinase</fullName>
        <ecNumber evidence="1">2.7.11.1</ecNumber>
    </recommendedName>
</protein>
<feature type="domain" description="Protein kinase" evidence="10">
    <location>
        <begin position="106"/>
        <end position="379"/>
    </location>
</feature>
<dbReference type="EMBL" id="MU864963">
    <property type="protein sequence ID" value="KAK4463148.1"/>
    <property type="molecule type" value="Genomic_DNA"/>
</dbReference>
<reference evidence="11" key="2">
    <citation type="submission" date="2023-06" db="EMBL/GenBank/DDBJ databases">
        <authorList>
            <consortium name="Lawrence Berkeley National Laboratory"/>
            <person name="Mondo S.J."/>
            <person name="Hensen N."/>
            <person name="Bonometti L."/>
            <person name="Westerberg I."/>
            <person name="Brannstrom I.O."/>
            <person name="Guillou S."/>
            <person name="Cros-Aarteil S."/>
            <person name="Calhoun S."/>
            <person name="Haridas S."/>
            <person name="Kuo A."/>
            <person name="Pangilinan J."/>
            <person name="Riley R."/>
            <person name="Labutti K."/>
            <person name="Andreopoulos B."/>
            <person name="Lipzen A."/>
            <person name="Chen C."/>
            <person name="Yanf M."/>
            <person name="Daum C."/>
            <person name="Ng V."/>
            <person name="Clum A."/>
            <person name="Steindorff A."/>
            <person name="Ohm R."/>
            <person name="Martin F."/>
            <person name="Silar P."/>
            <person name="Natvig D."/>
            <person name="Lalanne C."/>
            <person name="Gautier V."/>
            <person name="Ament-Velasquez S.L."/>
            <person name="Kruys A."/>
            <person name="Hutchinson M.I."/>
            <person name="Powell A.J."/>
            <person name="Barry K."/>
            <person name="Miller A.N."/>
            <person name="Grigoriev I.V."/>
            <person name="Debuchy R."/>
            <person name="Gladieux P."/>
            <person name="Thoren M.H."/>
            <person name="Johannesson H."/>
        </authorList>
    </citation>
    <scope>NUCLEOTIDE SEQUENCE</scope>
    <source>
        <strain evidence="11">PSN324</strain>
    </source>
</reference>
<keyword evidence="6 9" id="KW-0067">ATP-binding</keyword>
<dbReference type="InterPro" id="IPR011009">
    <property type="entry name" value="Kinase-like_dom_sf"/>
</dbReference>
<dbReference type="PROSITE" id="PS00107">
    <property type="entry name" value="PROTEIN_KINASE_ATP"/>
    <property type="match status" value="1"/>
</dbReference>
<evidence type="ECO:0000256" key="9">
    <source>
        <dbReference type="PROSITE-ProRule" id="PRU10141"/>
    </source>
</evidence>
<evidence type="ECO:0000256" key="8">
    <source>
        <dbReference type="ARBA" id="ARBA00048679"/>
    </source>
</evidence>
<evidence type="ECO:0000256" key="3">
    <source>
        <dbReference type="ARBA" id="ARBA00022679"/>
    </source>
</evidence>
<gene>
    <name evidence="11" type="ORF">QBC42DRAFT_305091</name>
</gene>
<dbReference type="GO" id="GO:0007095">
    <property type="term" value="P:mitotic G2 DNA damage checkpoint signaling"/>
    <property type="evidence" value="ECO:0007669"/>
    <property type="project" value="TreeGrafter"/>
</dbReference>
<keyword evidence="3" id="KW-0808">Transferase</keyword>
<dbReference type="Pfam" id="PF00069">
    <property type="entry name" value="Pkinase"/>
    <property type="match status" value="1"/>
</dbReference>
<dbReference type="SMART" id="SM00220">
    <property type="entry name" value="S_TKc"/>
    <property type="match status" value="1"/>
</dbReference>
<evidence type="ECO:0000256" key="6">
    <source>
        <dbReference type="ARBA" id="ARBA00022840"/>
    </source>
</evidence>